<dbReference type="InterPro" id="IPR038157">
    <property type="entry name" value="FeoA_core_dom"/>
</dbReference>
<dbReference type="InterPro" id="IPR053184">
    <property type="entry name" value="FeoA-like"/>
</dbReference>
<dbReference type="PANTHER" id="PTHR43151:SF1">
    <property type="entry name" value="SSR2333 PROTEIN"/>
    <property type="match status" value="1"/>
</dbReference>
<dbReference type="InterPro" id="IPR007167">
    <property type="entry name" value="Fe-transptr_FeoA-like"/>
</dbReference>
<feature type="domain" description="Ferrous iron transporter FeoA-like" evidence="2">
    <location>
        <begin position="3"/>
        <end position="75"/>
    </location>
</feature>
<proteinExistence type="predicted"/>
<keyword evidence="1" id="KW-0408">Iron</keyword>
<dbReference type="RefSeq" id="WP_052670341.1">
    <property type="nucleotide sequence ID" value="NZ_LN824141.1"/>
</dbReference>
<dbReference type="GO" id="GO:0046914">
    <property type="term" value="F:transition metal ion binding"/>
    <property type="evidence" value="ECO:0007669"/>
    <property type="project" value="InterPro"/>
</dbReference>
<keyword evidence="4" id="KW-1185">Reference proteome</keyword>
<dbReference type="SUPFAM" id="SSF50037">
    <property type="entry name" value="C-terminal domain of transcriptional repressors"/>
    <property type="match status" value="2"/>
</dbReference>
<sequence>MIIPLTDLFLGQKGKIISIDLKEEDKNRLIAMGFIPGKEIELAHISPFGDPLVFKVGDKKIVLRLSEAENIFVEVEYKIESLFESDLGKHQIISVCGGHHFKEEMRNLGIREGKIVTILGRNGHKTLIEVEGKKYAIGKGRAQKIFCKKVAQE</sequence>
<dbReference type="HOGENOM" id="CLU_143561_0_0_0"/>
<evidence type="ECO:0000313" key="3">
    <source>
        <dbReference type="EMBL" id="CEP78094.1"/>
    </source>
</evidence>
<dbReference type="InterPro" id="IPR008988">
    <property type="entry name" value="Transcriptional_repressor_C"/>
</dbReference>
<dbReference type="Pfam" id="PF04023">
    <property type="entry name" value="FeoA"/>
    <property type="match status" value="2"/>
</dbReference>
<dbReference type="EMBL" id="LN824141">
    <property type="protein sequence ID" value="CEP78094.1"/>
    <property type="molecule type" value="Genomic_DNA"/>
</dbReference>
<dbReference type="Proteomes" id="UP000032809">
    <property type="component" value="Chromosome I"/>
</dbReference>
<dbReference type="Gene3D" id="2.30.30.90">
    <property type="match status" value="2"/>
</dbReference>
<dbReference type="PANTHER" id="PTHR43151">
    <property type="entry name" value="FEOA FAMILY PROTEIN"/>
    <property type="match status" value="1"/>
</dbReference>
<accession>A0A0C7P299</accession>
<protein>
    <submittedName>
        <fullName evidence="3">Ferrous iron transport protein A</fullName>
    </submittedName>
</protein>
<feature type="domain" description="Ferrous iron transporter FeoA-like" evidence="2">
    <location>
        <begin position="77"/>
        <end position="149"/>
    </location>
</feature>
<name>A0A0C7P299_DEFTU</name>
<dbReference type="OrthoDB" id="37552at2"/>
<evidence type="ECO:0000256" key="1">
    <source>
        <dbReference type="ARBA" id="ARBA00023004"/>
    </source>
</evidence>
<gene>
    <name evidence="3" type="primary">feoA</name>
    <name evidence="3" type="ORF">DTL3_0784</name>
</gene>
<dbReference type="SMART" id="SM00899">
    <property type="entry name" value="FeoA"/>
    <property type="match status" value="2"/>
</dbReference>
<dbReference type="AlphaFoldDB" id="A0A0C7P299"/>
<dbReference type="STRING" id="1006576.DTL3_0784"/>
<reference evidence="4" key="1">
    <citation type="submission" date="2014-11" db="EMBL/GenBank/DDBJ databases">
        <authorList>
            <person name="Wibberg D."/>
        </authorList>
    </citation>
    <scope>NUCLEOTIDE SEQUENCE [LARGE SCALE GENOMIC DNA]</scope>
    <source>
        <strain evidence="4">L3</strain>
    </source>
</reference>
<organism evidence="3 4">
    <name type="scientific">Defluviitoga tunisiensis</name>
    <dbReference type="NCBI Taxonomy" id="1006576"/>
    <lineage>
        <taxon>Bacteria</taxon>
        <taxon>Thermotogati</taxon>
        <taxon>Thermotogota</taxon>
        <taxon>Thermotogae</taxon>
        <taxon>Petrotogales</taxon>
        <taxon>Petrotogaceae</taxon>
        <taxon>Defluviitoga</taxon>
    </lineage>
</organism>
<evidence type="ECO:0000259" key="2">
    <source>
        <dbReference type="SMART" id="SM00899"/>
    </source>
</evidence>
<dbReference type="KEGG" id="dtn:DTL3_0784"/>
<evidence type="ECO:0000313" key="4">
    <source>
        <dbReference type="Proteomes" id="UP000032809"/>
    </source>
</evidence>